<feature type="region of interest" description="Disordered" evidence="1">
    <location>
        <begin position="346"/>
        <end position="381"/>
    </location>
</feature>
<dbReference type="InterPro" id="IPR012337">
    <property type="entry name" value="RNaseH-like_sf"/>
</dbReference>
<evidence type="ECO:0000256" key="1">
    <source>
        <dbReference type="SAM" id="MobiDB-lite"/>
    </source>
</evidence>
<evidence type="ECO:0000259" key="2">
    <source>
        <dbReference type="Pfam" id="PF14291"/>
    </source>
</evidence>
<dbReference type="PANTHER" id="PTHR45749">
    <property type="match status" value="1"/>
</dbReference>
<dbReference type="OrthoDB" id="10039914at2759"/>
<name>A0A8S3VF05_MYTED</name>
<feature type="compositionally biased region" description="Low complexity" evidence="1">
    <location>
        <begin position="355"/>
        <end position="374"/>
    </location>
</feature>
<evidence type="ECO:0000313" key="3">
    <source>
        <dbReference type="EMBL" id="CAG2255248.1"/>
    </source>
</evidence>
<dbReference type="CDD" id="cd22240">
    <property type="entry name" value="akirin"/>
    <property type="match status" value="1"/>
</dbReference>
<protein>
    <submittedName>
        <fullName evidence="3">Akirin-2</fullName>
    </submittedName>
</protein>
<organism evidence="3 4">
    <name type="scientific">Mytilus edulis</name>
    <name type="common">Blue mussel</name>
    <dbReference type="NCBI Taxonomy" id="6550"/>
    <lineage>
        <taxon>Eukaryota</taxon>
        <taxon>Metazoa</taxon>
        <taxon>Spiralia</taxon>
        <taxon>Lophotrochozoa</taxon>
        <taxon>Mollusca</taxon>
        <taxon>Bivalvia</taxon>
        <taxon>Autobranchia</taxon>
        <taxon>Pteriomorphia</taxon>
        <taxon>Mytilida</taxon>
        <taxon>Mytiloidea</taxon>
        <taxon>Mytilidae</taxon>
        <taxon>Mytilinae</taxon>
        <taxon>Mytilus</taxon>
    </lineage>
</organism>
<keyword evidence="4" id="KW-1185">Reference proteome</keyword>
<reference evidence="3" key="1">
    <citation type="submission" date="2021-03" db="EMBL/GenBank/DDBJ databases">
        <authorList>
            <person name="Bekaert M."/>
        </authorList>
    </citation>
    <scope>NUCLEOTIDE SEQUENCE</scope>
</reference>
<dbReference type="Proteomes" id="UP000683360">
    <property type="component" value="Unassembled WGS sequence"/>
</dbReference>
<accession>A0A8S3VF05</accession>
<sequence length="453" mass="51188">MKLSITRRKFAWAQGDDILRDHLANSSSRAKYTSPDIQNEIINIIGNQIRTSIVENCNNSKFFTLIADETTDTSTREQVSVCLRYLERDTITNKISIKEDFLDFVMATSTTGEHLAELLIETLISADIITMNMRAQGYDGAANMSGKYKGVQARICEMVPGAMYVHCKSHCLNLAIVHSCKDTSVRNVMSTVQEVAFSFDYSSKKLQAFYQELDSDATTKENMDKRTKLRTLCETRWTSRADALYTFKTSFPVVVHALERLRENGDDKAGQNLEFDPIHSPGQTTPKRRRCMPMTMSPSTPPTKQHQVNPSPFGEVGQKLTSEQIAASIGNEIKRMHRRKQLQYSGIQTPPNMSPPHESSSSLSIDGSASPSSSAGNMFSALSPNKREMPLFTFKQVSMICERMLKDREEQIKNEYNSVLTCKLAEQYEAFLKFNHDQIQRRFATDQPVSYVS</sequence>
<feature type="region of interest" description="Disordered" evidence="1">
    <location>
        <begin position="267"/>
        <end position="291"/>
    </location>
</feature>
<proteinExistence type="predicted"/>
<dbReference type="Pfam" id="PF14291">
    <property type="entry name" value="DUF4371"/>
    <property type="match status" value="1"/>
</dbReference>
<feature type="domain" description="DUF4371" evidence="2">
    <location>
        <begin position="12"/>
        <end position="150"/>
    </location>
</feature>
<evidence type="ECO:0000313" key="4">
    <source>
        <dbReference type="Proteomes" id="UP000683360"/>
    </source>
</evidence>
<dbReference type="EMBL" id="CAJPWZ010003260">
    <property type="protein sequence ID" value="CAG2255248.1"/>
    <property type="molecule type" value="Genomic_DNA"/>
</dbReference>
<dbReference type="AlphaFoldDB" id="A0A8S3VF05"/>
<comment type="caution">
    <text evidence="3">The sequence shown here is derived from an EMBL/GenBank/DDBJ whole genome shotgun (WGS) entry which is preliminary data.</text>
</comment>
<dbReference type="InterPro" id="IPR025398">
    <property type="entry name" value="DUF4371"/>
</dbReference>
<dbReference type="SUPFAM" id="SSF53098">
    <property type="entry name" value="Ribonuclease H-like"/>
    <property type="match status" value="1"/>
</dbReference>
<gene>
    <name evidence="3" type="ORF">MEDL_66682</name>
</gene>
<dbReference type="PANTHER" id="PTHR45749:SF21">
    <property type="entry name" value="DUF4371 DOMAIN-CONTAINING PROTEIN"/>
    <property type="match status" value="1"/>
</dbReference>